<feature type="non-terminal residue" evidence="1">
    <location>
        <position position="81"/>
    </location>
</feature>
<accession>A0A382F4T5</accession>
<evidence type="ECO:0000313" key="1">
    <source>
        <dbReference type="EMBL" id="SVB57642.1"/>
    </source>
</evidence>
<reference evidence="1" key="1">
    <citation type="submission" date="2018-05" db="EMBL/GenBank/DDBJ databases">
        <authorList>
            <person name="Lanie J.A."/>
            <person name="Ng W.-L."/>
            <person name="Kazmierczak K.M."/>
            <person name="Andrzejewski T.M."/>
            <person name="Davidsen T.M."/>
            <person name="Wayne K.J."/>
            <person name="Tettelin H."/>
            <person name="Glass J.I."/>
            <person name="Rusch D."/>
            <person name="Podicherti R."/>
            <person name="Tsui H.-C.T."/>
            <person name="Winkler M.E."/>
        </authorList>
    </citation>
    <scope>NUCLEOTIDE SEQUENCE</scope>
</reference>
<proteinExistence type="predicted"/>
<sequence>MRRLTVFIPGLFGSGISYPDDFPNAPALNWFLSKGTHQSVKGNSFSYSLCQLFGLLQEDQHDLPIASISRLIDSNQYPDGI</sequence>
<dbReference type="EMBL" id="UINC01047852">
    <property type="protein sequence ID" value="SVB57642.1"/>
    <property type="molecule type" value="Genomic_DNA"/>
</dbReference>
<name>A0A382F4T5_9ZZZZ</name>
<dbReference type="AlphaFoldDB" id="A0A382F4T5"/>
<protein>
    <submittedName>
        <fullName evidence="1">Uncharacterized protein</fullName>
    </submittedName>
</protein>
<organism evidence="1">
    <name type="scientific">marine metagenome</name>
    <dbReference type="NCBI Taxonomy" id="408172"/>
    <lineage>
        <taxon>unclassified sequences</taxon>
        <taxon>metagenomes</taxon>
        <taxon>ecological metagenomes</taxon>
    </lineage>
</organism>
<gene>
    <name evidence="1" type="ORF">METZ01_LOCUS210496</name>
</gene>